<protein>
    <recommendedName>
        <fullName evidence="3">Energy transducer TonB</fullName>
    </recommendedName>
</protein>
<sequence length="273" mass="30180">MTRELDQKQAFQTHCLAQMGVTSWLSAPSGVAGTVFYAPQPWAMDQAFEPSAVPTASRVAPTQGFESGLPEPMAKPVAPEEKEQSVAYLREQLNAGPEIIVEDLQPIEELAVDIDVPVHVAPLTSSITHIELRAYALANQLLIVSEVPLSFSQQEDIDRLAVKMGQALLKTPIEEWTSRGLSWPGALRNPHFLTRQDWLLGALERFIIGLTSTFTGTPKVVLAGDNIATLFDELPAECELKAFPVARIVSLPELFRIPELRKDAWQIMQRALF</sequence>
<evidence type="ECO:0000313" key="2">
    <source>
        <dbReference type="Proteomes" id="UP001379949"/>
    </source>
</evidence>
<dbReference type="EMBL" id="JBAKAR010000010">
    <property type="protein sequence ID" value="MEL0613977.1"/>
    <property type="molecule type" value="Genomic_DNA"/>
</dbReference>
<gene>
    <name evidence="1" type="ORF">V6242_12545</name>
</gene>
<organism evidence="1 2">
    <name type="scientific">Marinomonas arenicola</name>
    <dbReference type="NCBI Taxonomy" id="569601"/>
    <lineage>
        <taxon>Bacteria</taxon>
        <taxon>Pseudomonadati</taxon>
        <taxon>Pseudomonadota</taxon>
        <taxon>Gammaproteobacteria</taxon>
        <taxon>Oceanospirillales</taxon>
        <taxon>Oceanospirillaceae</taxon>
        <taxon>Marinomonas</taxon>
    </lineage>
</organism>
<name>A0ABU9GAF5_9GAMM</name>
<accession>A0ABU9GAF5</accession>
<reference evidence="1 2" key="1">
    <citation type="submission" date="2024-02" db="EMBL/GenBank/DDBJ databases">
        <title>Bacteria isolated from the canopy kelp, Nereocystis luetkeana.</title>
        <authorList>
            <person name="Pfister C.A."/>
            <person name="Younker I.T."/>
            <person name="Light S.H."/>
        </authorList>
    </citation>
    <scope>NUCLEOTIDE SEQUENCE [LARGE SCALE GENOMIC DNA]</scope>
    <source>
        <strain evidence="1 2">TI.4.07</strain>
    </source>
</reference>
<evidence type="ECO:0008006" key="3">
    <source>
        <dbReference type="Google" id="ProtNLM"/>
    </source>
</evidence>
<dbReference type="RefSeq" id="WP_341567580.1">
    <property type="nucleotide sequence ID" value="NZ_JBAKAR010000010.1"/>
</dbReference>
<proteinExistence type="predicted"/>
<evidence type="ECO:0000313" key="1">
    <source>
        <dbReference type="EMBL" id="MEL0613977.1"/>
    </source>
</evidence>
<keyword evidence="2" id="KW-1185">Reference proteome</keyword>
<comment type="caution">
    <text evidence="1">The sequence shown here is derived from an EMBL/GenBank/DDBJ whole genome shotgun (WGS) entry which is preliminary data.</text>
</comment>
<dbReference type="Proteomes" id="UP001379949">
    <property type="component" value="Unassembled WGS sequence"/>
</dbReference>